<reference evidence="2 3" key="1">
    <citation type="journal article" date="2016" name="Front. Microbiol.">
        <title>Genomic Insight into the Host-Endosymbiont Relationship of Endozoicomonas montiporae CL-33(T) with its Coral Host.</title>
        <authorList>
            <person name="Ding J.-Y."/>
            <person name="Shiu J.-H."/>
            <person name="Chen W.-M."/>
            <person name="Chiang Y.-R."/>
            <person name="Tang S.-L."/>
        </authorList>
    </citation>
    <scope>NUCLEOTIDE SEQUENCE [LARGE SCALE GENOMIC DNA]</scope>
    <source>
        <strain evidence="2 3">CL-33</strain>
    </source>
</reference>
<name>A0A142BDV4_9GAMM</name>
<evidence type="ECO:0000313" key="3">
    <source>
        <dbReference type="Proteomes" id="UP000071065"/>
    </source>
</evidence>
<evidence type="ECO:0000313" key="2">
    <source>
        <dbReference type="EMBL" id="AMO56930.1"/>
    </source>
</evidence>
<dbReference type="Proteomes" id="UP000071065">
    <property type="component" value="Chromosome"/>
</dbReference>
<proteinExistence type="predicted"/>
<dbReference type="PATRIC" id="fig|570277.3.peg.3117"/>
<gene>
    <name evidence="2" type="ORF">EZMO1_2886</name>
</gene>
<sequence>MNDPISPVDLVGTSTWLALQKNNTWLNDSTGICHLRGIRRLIKSLPFLGRLAAPKASQPSLDHIKQQLRNRNISETDIKLLLKAANIVKLSCYGGLLTEKPYKAVSKETLLNLVNLANKSRGELLSKAGEKSRGALGRYIRNEHQEAGAIGSSLRVIPDTSENPVLPPLNTQKRIPITRRSTTTSEQPPAIKTPTDEEAAKKKPVRKIIPLEVQFTRLFLQLQLKDKRLEQKHLQTLINLGVLHKDNLHGNDDPAIEQLTQEACKALGFDQD</sequence>
<dbReference type="AlphaFoldDB" id="A0A142BDV4"/>
<evidence type="ECO:0000256" key="1">
    <source>
        <dbReference type="SAM" id="MobiDB-lite"/>
    </source>
</evidence>
<dbReference type="RefSeq" id="WP_145912612.1">
    <property type="nucleotide sequence ID" value="NZ_CP013251.1"/>
</dbReference>
<dbReference type="EMBL" id="CP013251">
    <property type="protein sequence ID" value="AMO56930.1"/>
    <property type="molecule type" value="Genomic_DNA"/>
</dbReference>
<feature type="region of interest" description="Disordered" evidence="1">
    <location>
        <begin position="178"/>
        <end position="201"/>
    </location>
</feature>
<protein>
    <submittedName>
        <fullName evidence="2">Uncharacterized protein</fullName>
    </submittedName>
</protein>
<accession>A0A142BDV4</accession>
<dbReference type="KEGG" id="emp:EZMO1_2886"/>
<organism evidence="2 3">
    <name type="scientific">Endozoicomonas montiporae CL-33</name>
    <dbReference type="NCBI Taxonomy" id="570277"/>
    <lineage>
        <taxon>Bacteria</taxon>
        <taxon>Pseudomonadati</taxon>
        <taxon>Pseudomonadota</taxon>
        <taxon>Gammaproteobacteria</taxon>
        <taxon>Oceanospirillales</taxon>
        <taxon>Endozoicomonadaceae</taxon>
        <taxon>Endozoicomonas</taxon>
    </lineage>
</organism>